<dbReference type="RefSeq" id="WP_031576113.1">
    <property type="nucleotide sequence ID" value="NZ_DAMAXS010000001.1"/>
</dbReference>
<protein>
    <submittedName>
        <fullName evidence="9">Trk system potassium uptake protein TrkH</fullName>
    </submittedName>
</protein>
<dbReference type="GO" id="GO:0030001">
    <property type="term" value="P:metal ion transport"/>
    <property type="evidence" value="ECO:0007669"/>
    <property type="project" value="UniProtKB-ARBA"/>
</dbReference>
<dbReference type="PANTHER" id="PTHR32024">
    <property type="entry name" value="TRK SYSTEM POTASSIUM UPTAKE PROTEIN TRKG-RELATED"/>
    <property type="match status" value="1"/>
</dbReference>
<dbReference type="Pfam" id="PF02386">
    <property type="entry name" value="TrkH"/>
    <property type="match status" value="1"/>
</dbReference>
<evidence type="ECO:0000256" key="3">
    <source>
        <dbReference type="ARBA" id="ARBA00022475"/>
    </source>
</evidence>
<keyword evidence="4 8" id="KW-0812">Transmembrane</keyword>
<keyword evidence="7 8" id="KW-0472">Membrane</keyword>
<feature type="transmembrane region" description="Helical" evidence="8">
    <location>
        <begin position="45"/>
        <end position="64"/>
    </location>
</feature>
<keyword evidence="6" id="KW-0406">Ion transport</keyword>
<accession>A0A1G8N6R0</accession>
<feature type="transmembrane region" description="Helical" evidence="8">
    <location>
        <begin position="233"/>
        <end position="253"/>
    </location>
</feature>
<feature type="transmembrane region" description="Helical" evidence="8">
    <location>
        <begin position="130"/>
        <end position="151"/>
    </location>
</feature>
<evidence type="ECO:0000256" key="1">
    <source>
        <dbReference type="ARBA" id="ARBA00004651"/>
    </source>
</evidence>
<evidence type="ECO:0000256" key="4">
    <source>
        <dbReference type="ARBA" id="ARBA00022692"/>
    </source>
</evidence>
<dbReference type="Proteomes" id="UP000183255">
    <property type="component" value="Unassembled WGS sequence"/>
</dbReference>
<dbReference type="EMBL" id="FNDZ01000004">
    <property type="protein sequence ID" value="SDI75878.1"/>
    <property type="molecule type" value="Genomic_DNA"/>
</dbReference>
<evidence type="ECO:0000256" key="7">
    <source>
        <dbReference type="ARBA" id="ARBA00023136"/>
    </source>
</evidence>
<evidence type="ECO:0000256" key="6">
    <source>
        <dbReference type="ARBA" id="ARBA00023065"/>
    </source>
</evidence>
<proteinExistence type="predicted"/>
<dbReference type="InterPro" id="IPR003445">
    <property type="entry name" value="Cat_transpt"/>
</dbReference>
<dbReference type="AlphaFoldDB" id="A0A1G8N6R0"/>
<keyword evidence="2" id="KW-0813">Transport</keyword>
<feature type="transmembrane region" description="Helical" evidence="8">
    <location>
        <begin position="355"/>
        <end position="376"/>
    </location>
</feature>
<feature type="transmembrane region" description="Helical" evidence="8">
    <location>
        <begin position="15"/>
        <end position="33"/>
    </location>
</feature>
<evidence type="ECO:0000313" key="9">
    <source>
        <dbReference type="EMBL" id="SDI75878.1"/>
    </source>
</evidence>
<sequence>MENIKKKKHLSPFKILAIGFATVILTGGILLSLPISSVSGQYTSLLDTIFTATSAVCVTGLVVLDTGTYWSVFGQWIILVLIEIGGLGFMALSTIFALLLGKRISLRERLVMQEAYNTFSLQGVISHVRYMLFFTLAVQGGAALILMTQFIPLYGIGTGIYYGIFHAISAFNNAGFDLLGNFTSVTVLNTNKVVLMTLGTLINIGGLGYLVWREIISSIRSKKKLKNFSLHSKVVLTISLTLVLFGSLIFLIFEWNNPATMQGMRFSDKIVNSYFTATTPRTAGFNSISNSEMSPAGKLLTMAYMFIGGSPGSTAGGVKTTTLGIVIFTLISVLKGREDVEVYHKKLSQSTVYRAVAVFLLGISIVIMGVMVLSIAEVGATFEVILYEVLSAFGTVGLTQGITPSLTAVSKVTLTLIMYMGRVGPLTVMLALAGKQSKANVKYPEGKLLIG</sequence>
<keyword evidence="3" id="KW-1003">Cell membrane</keyword>
<dbReference type="GO" id="GO:0008324">
    <property type="term" value="F:monoatomic cation transmembrane transporter activity"/>
    <property type="evidence" value="ECO:0007669"/>
    <property type="project" value="InterPro"/>
</dbReference>
<gene>
    <name evidence="9" type="ORF">SAMN05421804_104112</name>
</gene>
<keyword evidence="5 8" id="KW-1133">Transmembrane helix</keyword>
<feature type="transmembrane region" description="Helical" evidence="8">
    <location>
        <begin position="314"/>
        <end position="334"/>
    </location>
</feature>
<organism evidence="9 10">
    <name type="scientific">Proteiniclasticum ruminis</name>
    <dbReference type="NCBI Taxonomy" id="398199"/>
    <lineage>
        <taxon>Bacteria</taxon>
        <taxon>Bacillati</taxon>
        <taxon>Bacillota</taxon>
        <taxon>Clostridia</taxon>
        <taxon>Eubacteriales</taxon>
        <taxon>Clostridiaceae</taxon>
        <taxon>Proteiniclasticum</taxon>
    </lineage>
</organism>
<name>A0A1G8N6R0_9CLOT</name>
<dbReference type="PANTHER" id="PTHR32024:SF1">
    <property type="entry name" value="KTR SYSTEM POTASSIUM UPTAKE PROTEIN B"/>
    <property type="match status" value="1"/>
</dbReference>
<evidence type="ECO:0000256" key="2">
    <source>
        <dbReference type="ARBA" id="ARBA00022448"/>
    </source>
</evidence>
<feature type="transmembrane region" description="Helical" evidence="8">
    <location>
        <begin position="412"/>
        <end position="433"/>
    </location>
</feature>
<feature type="transmembrane region" description="Helical" evidence="8">
    <location>
        <begin position="193"/>
        <end position="212"/>
    </location>
</feature>
<reference evidence="9 10" key="1">
    <citation type="submission" date="2016-10" db="EMBL/GenBank/DDBJ databases">
        <authorList>
            <person name="de Groot N.N."/>
        </authorList>
    </citation>
    <scope>NUCLEOTIDE SEQUENCE [LARGE SCALE GENOMIC DNA]</scope>
    <source>
        <strain evidence="9 10">CGMCC 1.5058</strain>
    </source>
</reference>
<comment type="subcellular location">
    <subcellularLocation>
        <location evidence="1">Cell membrane</location>
        <topology evidence="1">Multi-pass membrane protein</topology>
    </subcellularLocation>
</comment>
<feature type="transmembrane region" description="Helical" evidence="8">
    <location>
        <begin position="76"/>
        <end position="100"/>
    </location>
</feature>
<evidence type="ECO:0000256" key="5">
    <source>
        <dbReference type="ARBA" id="ARBA00022989"/>
    </source>
</evidence>
<dbReference type="GO" id="GO:0005886">
    <property type="term" value="C:plasma membrane"/>
    <property type="evidence" value="ECO:0007669"/>
    <property type="project" value="UniProtKB-SubCell"/>
</dbReference>
<evidence type="ECO:0000256" key="8">
    <source>
        <dbReference type="SAM" id="Phobius"/>
    </source>
</evidence>
<evidence type="ECO:0000313" key="10">
    <source>
        <dbReference type="Proteomes" id="UP000183255"/>
    </source>
</evidence>